<dbReference type="Proteomes" id="UP000008370">
    <property type="component" value="Unassembled WGS sequence"/>
</dbReference>
<organism evidence="1 2">
    <name type="scientific">Phanerochaete carnosa (strain HHB-10118-sp)</name>
    <name type="common">White-rot fungus</name>
    <name type="synonym">Peniophora carnosa</name>
    <dbReference type="NCBI Taxonomy" id="650164"/>
    <lineage>
        <taxon>Eukaryota</taxon>
        <taxon>Fungi</taxon>
        <taxon>Dikarya</taxon>
        <taxon>Basidiomycota</taxon>
        <taxon>Agaricomycotina</taxon>
        <taxon>Agaricomycetes</taxon>
        <taxon>Polyporales</taxon>
        <taxon>Phanerochaetaceae</taxon>
        <taxon>Phanerochaete</taxon>
    </lineage>
</organism>
<dbReference type="HOGENOM" id="CLU_1503985_0_0_1"/>
<name>K5W8T6_PHACS</name>
<accession>K5W8T6</accession>
<dbReference type="AlphaFoldDB" id="K5W8T6"/>
<proteinExistence type="predicted"/>
<evidence type="ECO:0000313" key="2">
    <source>
        <dbReference type="Proteomes" id="UP000008370"/>
    </source>
</evidence>
<dbReference type="RefSeq" id="XP_007395694.1">
    <property type="nucleotide sequence ID" value="XM_007395632.1"/>
</dbReference>
<dbReference type="OrthoDB" id="2749714at2759"/>
<dbReference type="GeneID" id="18916435"/>
<sequence>MEKQHLEHRESLQTFKAEMGALNAALQAYISRPTSPPSAPPAPPVVPDMQYIADTIRPMVLESIRNDVRPLLEDLTIEVQQMITRQNTQVAQSLMNKLQLTLKTVEVIYNWMNRTAAAQVQLAAPPPAAASPLVSQNAIATNGHGSNGLSSPAVGTSIVDATNHRGASPVVPVTTAFIR</sequence>
<evidence type="ECO:0000313" key="1">
    <source>
        <dbReference type="EMBL" id="EKM55369.1"/>
    </source>
</evidence>
<dbReference type="EMBL" id="JH930472">
    <property type="protein sequence ID" value="EKM55369.1"/>
    <property type="molecule type" value="Genomic_DNA"/>
</dbReference>
<gene>
    <name evidence="1" type="ORF">PHACADRAFT_255948</name>
</gene>
<dbReference type="KEGG" id="pco:PHACADRAFT_255948"/>
<keyword evidence="2" id="KW-1185">Reference proteome</keyword>
<dbReference type="InParanoid" id="K5W8T6"/>
<protein>
    <submittedName>
        <fullName evidence="1">Uncharacterized protein</fullName>
    </submittedName>
</protein>
<reference evidence="1 2" key="1">
    <citation type="journal article" date="2012" name="BMC Genomics">
        <title>Comparative genomics of the white-rot fungi, Phanerochaete carnosa and P. chrysosporium, to elucidate the genetic basis of the distinct wood types they colonize.</title>
        <authorList>
            <person name="Suzuki H."/>
            <person name="MacDonald J."/>
            <person name="Syed K."/>
            <person name="Salamov A."/>
            <person name="Hori C."/>
            <person name="Aerts A."/>
            <person name="Henrissat B."/>
            <person name="Wiebenga A."/>
            <person name="vanKuyk P.A."/>
            <person name="Barry K."/>
            <person name="Lindquist E."/>
            <person name="LaButti K."/>
            <person name="Lapidus A."/>
            <person name="Lucas S."/>
            <person name="Coutinho P."/>
            <person name="Gong Y."/>
            <person name="Samejima M."/>
            <person name="Mahadevan R."/>
            <person name="Abou-Zaid M."/>
            <person name="de Vries R.P."/>
            <person name="Igarashi K."/>
            <person name="Yadav J.S."/>
            <person name="Grigoriev I.V."/>
            <person name="Master E.R."/>
        </authorList>
    </citation>
    <scope>NUCLEOTIDE SEQUENCE [LARGE SCALE GENOMIC DNA]</scope>
    <source>
        <strain evidence="1 2">HHB-10118-sp</strain>
    </source>
</reference>